<evidence type="ECO:0000313" key="2">
    <source>
        <dbReference type="Proteomes" id="UP000828390"/>
    </source>
</evidence>
<evidence type="ECO:0000313" key="1">
    <source>
        <dbReference type="EMBL" id="KAH3787251.1"/>
    </source>
</evidence>
<reference evidence="1" key="2">
    <citation type="submission" date="2020-11" db="EMBL/GenBank/DDBJ databases">
        <authorList>
            <person name="McCartney M.A."/>
            <person name="Auch B."/>
            <person name="Kono T."/>
            <person name="Mallez S."/>
            <person name="Becker A."/>
            <person name="Gohl D.M."/>
            <person name="Silverstein K.A.T."/>
            <person name="Koren S."/>
            <person name="Bechman K.B."/>
            <person name="Herman A."/>
            <person name="Abrahante J.E."/>
            <person name="Garbe J."/>
        </authorList>
    </citation>
    <scope>NUCLEOTIDE SEQUENCE</scope>
    <source>
        <strain evidence="1">Duluth1</strain>
        <tissue evidence="1">Whole animal</tissue>
    </source>
</reference>
<proteinExistence type="predicted"/>
<comment type="caution">
    <text evidence="1">The sequence shown here is derived from an EMBL/GenBank/DDBJ whole genome shotgun (WGS) entry which is preliminary data.</text>
</comment>
<name>A0A9D4IT69_DREPO</name>
<sequence length="54" mass="6380">MSQSPIVMPLLIQSLHKDAADPQNYCIFDSRTRSQNNKIQKFKMYQSMIYLKKT</sequence>
<keyword evidence="2" id="KW-1185">Reference proteome</keyword>
<dbReference type="Proteomes" id="UP000828390">
    <property type="component" value="Unassembled WGS sequence"/>
</dbReference>
<accession>A0A9D4IT69</accession>
<dbReference type="EMBL" id="JAIWYP010000008">
    <property type="protein sequence ID" value="KAH3787251.1"/>
    <property type="molecule type" value="Genomic_DNA"/>
</dbReference>
<reference evidence="1" key="1">
    <citation type="journal article" date="2019" name="bioRxiv">
        <title>The Genome of the Zebra Mussel, Dreissena polymorpha: A Resource for Invasive Species Research.</title>
        <authorList>
            <person name="McCartney M.A."/>
            <person name="Auch B."/>
            <person name="Kono T."/>
            <person name="Mallez S."/>
            <person name="Zhang Y."/>
            <person name="Obille A."/>
            <person name="Becker A."/>
            <person name="Abrahante J.E."/>
            <person name="Garbe J."/>
            <person name="Badalamenti J.P."/>
            <person name="Herman A."/>
            <person name="Mangelson H."/>
            <person name="Liachko I."/>
            <person name="Sullivan S."/>
            <person name="Sone E.D."/>
            <person name="Koren S."/>
            <person name="Silverstein K.A.T."/>
            <person name="Beckman K.B."/>
            <person name="Gohl D.M."/>
        </authorList>
    </citation>
    <scope>NUCLEOTIDE SEQUENCE</scope>
    <source>
        <strain evidence="1">Duluth1</strain>
        <tissue evidence="1">Whole animal</tissue>
    </source>
</reference>
<protein>
    <submittedName>
        <fullName evidence="1">Uncharacterized protein</fullName>
    </submittedName>
</protein>
<dbReference type="AlphaFoldDB" id="A0A9D4IT69"/>
<gene>
    <name evidence="1" type="ORF">DPMN_165371</name>
</gene>
<organism evidence="1 2">
    <name type="scientific">Dreissena polymorpha</name>
    <name type="common">Zebra mussel</name>
    <name type="synonym">Mytilus polymorpha</name>
    <dbReference type="NCBI Taxonomy" id="45954"/>
    <lineage>
        <taxon>Eukaryota</taxon>
        <taxon>Metazoa</taxon>
        <taxon>Spiralia</taxon>
        <taxon>Lophotrochozoa</taxon>
        <taxon>Mollusca</taxon>
        <taxon>Bivalvia</taxon>
        <taxon>Autobranchia</taxon>
        <taxon>Heteroconchia</taxon>
        <taxon>Euheterodonta</taxon>
        <taxon>Imparidentia</taxon>
        <taxon>Neoheterodontei</taxon>
        <taxon>Myida</taxon>
        <taxon>Dreissenoidea</taxon>
        <taxon>Dreissenidae</taxon>
        <taxon>Dreissena</taxon>
    </lineage>
</organism>